<dbReference type="EMBL" id="BGPR01000388">
    <property type="protein sequence ID" value="GBM17432.1"/>
    <property type="molecule type" value="Genomic_DNA"/>
</dbReference>
<protein>
    <submittedName>
        <fullName evidence="1">Uncharacterized protein</fullName>
    </submittedName>
</protein>
<dbReference type="Proteomes" id="UP000499080">
    <property type="component" value="Unassembled WGS sequence"/>
</dbReference>
<evidence type="ECO:0000313" key="1">
    <source>
        <dbReference type="EMBL" id="GBM17432.1"/>
    </source>
</evidence>
<evidence type="ECO:0000313" key="2">
    <source>
        <dbReference type="Proteomes" id="UP000499080"/>
    </source>
</evidence>
<dbReference type="AlphaFoldDB" id="A0A4Y2DKV1"/>
<proteinExistence type="predicted"/>
<comment type="caution">
    <text evidence="1">The sequence shown here is derived from an EMBL/GenBank/DDBJ whole genome shotgun (WGS) entry which is preliminary data.</text>
</comment>
<organism evidence="1 2">
    <name type="scientific">Araneus ventricosus</name>
    <name type="common">Orbweaver spider</name>
    <name type="synonym">Epeira ventricosa</name>
    <dbReference type="NCBI Taxonomy" id="182803"/>
    <lineage>
        <taxon>Eukaryota</taxon>
        <taxon>Metazoa</taxon>
        <taxon>Ecdysozoa</taxon>
        <taxon>Arthropoda</taxon>
        <taxon>Chelicerata</taxon>
        <taxon>Arachnida</taxon>
        <taxon>Araneae</taxon>
        <taxon>Araneomorphae</taxon>
        <taxon>Entelegynae</taxon>
        <taxon>Araneoidea</taxon>
        <taxon>Araneidae</taxon>
        <taxon>Araneus</taxon>
    </lineage>
</organism>
<reference evidence="1 2" key="1">
    <citation type="journal article" date="2019" name="Sci. Rep.">
        <title>Orb-weaving spider Araneus ventricosus genome elucidates the spidroin gene catalogue.</title>
        <authorList>
            <person name="Kono N."/>
            <person name="Nakamura H."/>
            <person name="Ohtoshi R."/>
            <person name="Moran D.A.P."/>
            <person name="Shinohara A."/>
            <person name="Yoshida Y."/>
            <person name="Fujiwara M."/>
            <person name="Mori M."/>
            <person name="Tomita M."/>
            <person name="Arakawa K."/>
        </authorList>
    </citation>
    <scope>NUCLEOTIDE SEQUENCE [LARGE SCALE GENOMIC DNA]</scope>
</reference>
<name>A0A4Y2DKV1_ARAVE</name>
<sequence>MTVMQEKSFFVLEYTKCSSVTSVQRASLRKYEKAAPGHQSILRWFRQFCETGCMCKGKSMGLNGVPLLPWLLRSPDLTPCDFFLPVGLCEGQGLCTSNANNAASTAGTHRCCDGHRQKRAIEHLDRTGLPLGCVSGDQGHKH</sequence>
<keyword evidence="2" id="KW-1185">Reference proteome</keyword>
<dbReference type="OrthoDB" id="6764275at2759"/>
<gene>
    <name evidence="1" type="ORF">AVEN_119468_1</name>
</gene>
<accession>A0A4Y2DKV1</accession>